<comment type="subcellular location">
    <subcellularLocation>
        <location evidence="2">Endosome membrane</location>
        <topology evidence="2">Peripheral membrane protein</topology>
    </subcellularLocation>
    <subcellularLocation>
        <location evidence="1">Late endosome membrane</location>
    </subcellularLocation>
    <subcellularLocation>
        <location evidence="3">Lysosome membrane</location>
        <topology evidence="3">Peripheral membrane protein</topology>
        <orientation evidence="3">Cytoplasmic side</orientation>
    </subcellularLocation>
</comment>
<evidence type="ECO:0000256" key="2">
    <source>
        <dbReference type="ARBA" id="ARBA00004481"/>
    </source>
</evidence>
<reference evidence="9 10" key="1">
    <citation type="journal article" date="2021" name="Elife">
        <title>Chloroplast acquisition without the gene transfer in kleptoplastic sea slugs, Plakobranchus ocellatus.</title>
        <authorList>
            <person name="Maeda T."/>
            <person name="Takahashi S."/>
            <person name="Yoshida T."/>
            <person name="Shimamura S."/>
            <person name="Takaki Y."/>
            <person name="Nagai Y."/>
            <person name="Toyoda A."/>
            <person name="Suzuki Y."/>
            <person name="Arimoto A."/>
            <person name="Ishii H."/>
            <person name="Satoh N."/>
            <person name="Nishiyama T."/>
            <person name="Hasebe M."/>
            <person name="Maruyama T."/>
            <person name="Minagawa J."/>
            <person name="Obokata J."/>
            <person name="Shigenobu S."/>
        </authorList>
    </citation>
    <scope>NUCLEOTIDE SEQUENCE [LARGE SCALE GENOMIC DNA]</scope>
</reference>
<dbReference type="PANTHER" id="PTHR23292">
    <property type="entry name" value="LIPOPOLYSACCHARIDE-INDUCED TUMOR NECROSIS FACTOR-ALPHA FACTOR"/>
    <property type="match status" value="1"/>
</dbReference>
<evidence type="ECO:0000313" key="9">
    <source>
        <dbReference type="EMBL" id="GFO25537.1"/>
    </source>
</evidence>
<keyword evidence="6" id="KW-0862">Zinc</keyword>
<dbReference type="InterPro" id="IPR037519">
    <property type="entry name" value="LITAF_fam"/>
</dbReference>
<keyword evidence="5" id="KW-0479">Metal-binding</keyword>
<dbReference type="Pfam" id="PF10601">
    <property type="entry name" value="zf-LITAF-like"/>
    <property type="match status" value="1"/>
</dbReference>
<evidence type="ECO:0000256" key="3">
    <source>
        <dbReference type="ARBA" id="ARBA00004630"/>
    </source>
</evidence>
<sequence>MRECSWLLIMSNYPAEPPPPYPGANSGVDSTYPPPNAAAYTAPYDYSKGLSDETRPQQYYSWENSHSGYSNPAQPGGGYSQTGYSQSGSGYTGGYTHATTVVVAQPAVRAMQTFRDAPVHCSCPHCRAEIVTGTHFETGTFTWVVCCVLWLVGCSLGCCFIPFCVDGCKDVIHTCPNCHQQIARYSRM</sequence>
<dbReference type="PROSITE" id="PS51837">
    <property type="entry name" value="LITAF"/>
    <property type="match status" value="1"/>
</dbReference>
<evidence type="ECO:0000256" key="7">
    <source>
        <dbReference type="ARBA" id="ARBA00023136"/>
    </source>
</evidence>
<dbReference type="SMART" id="SM00714">
    <property type="entry name" value="LITAF"/>
    <property type="match status" value="1"/>
</dbReference>
<accession>A0AAV4C2F2</accession>
<dbReference type="PANTHER" id="PTHR23292:SF6">
    <property type="entry name" value="FI16602P1-RELATED"/>
    <property type="match status" value="1"/>
</dbReference>
<gene>
    <name evidence="9" type="ORF">PoB_005204200</name>
</gene>
<keyword evidence="10" id="KW-1185">Reference proteome</keyword>
<evidence type="ECO:0000256" key="4">
    <source>
        <dbReference type="ARBA" id="ARBA00005975"/>
    </source>
</evidence>
<evidence type="ECO:0000256" key="6">
    <source>
        <dbReference type="ARBA" id="ARBA00022833"/>
    </source>
</evidence>
<protein>
    <submittedName>
        <fullName evidence="9">Lipopolysaccharide-induced tnf-alpha factor</fullName>
    </submittedName>
</protein>
<feature type="domain" description="LITAF" evidence="8">
    <location>
        <begin position="103"/>
        <end position="187"/>
    </location>
</feature>
<dbReference type="InterPro" id="IPR006629">
    <property type="entry name" value="LITAF"/>
</dbReference>
<dbReference type="Proteomes" id="UP000735302">
    <property type="component" value="Unassembled WGS sequence"/>
</dbReference>
<name>A0AAV4C2F2_9GAST</name>
<comment type="caution">
    <text evidence="9">The sequence shown here is derived from an EMBL/GenBank/DDBJ whole genome shotgun (WGS) entry which is preliminary data.</text>
</comment>
<dbReference type="GO" id="GO:0031902">
    <property type="term" value="C:late endosome membrane"/>
    <property type="evidence" value="ECO:0007669"/>
    <property type="project" value="UniProtKB-SubCell"/>
</dbReference>
<dbReference type="AlphaFoldDB" id="A0AAV4C2F2"/>
<dbReference type="GO" id="GO:0008270">
    <property type="term" value="F:zinc ion binding"/>
    <property type="evidence" value="ECO:0007669"/>
    <property type="project" value="TreeGrafter"/>
</dbReference>
<keyword evidence="7" id="KW-0472">Membrane</keyword>
<dbReference type="GO" id="GO:0005765">
    <property type="term" value="C:lysosomal membrane"/>
    <property type="evidence" value="ECO:0007669"/>
    <property type="project" value="UniProtKB-SubCell"/>
</dbReference>
<organism evidence="9 10">
    <name type="scientific">Plakobranchus ocellatus</name>
    <dbReference type="NCBI Taxonomy" id="259542"/>
    <lineage>
        <taxon>Eukaryota</taxon>
        <taxon>Metazoa</taxon>
        <taxon>Spiralia</taxon>
        <taxon>Lophotrochozoa</taxon>
        <taxon>Mollusca</taxon>
        <taxon>Gastropoda</taxon>
        <taxon>Heterobranchia</taxon>
        <taxon>Euthyneura</taxon>
        <taxon>Panpulmonata</taxon>
        <taxon>Sacoglossa</taxon>
        <taxon>Placobranchoidea</taxon>
        <taxon>Plakobranchidae</taxon>
        <taxon>Plakobranchus</taxon>
    </lineage>
</organism>
<evidence type="ECO:0000259" key="8">
    <source>
        <dbReference type="PROSITE" id="PS51837"/>
    </source>
</evidence>
<evidence type="ECO:0000256" key="1">
    <source>
        <dbReference type="ARBA" id="ARBA00004414"/>
    </source>
</evidence>
<comment type="similarity">
    <text evidence="4">Belongs to the CDIP1/LITAF family.</text>
</comment>
<evidence type="ECO:0000313" key="10">
    <source>
        <dbReference type="Proteomes" id="UP000735302"/>
    </source>
</evidence>
<dbReference type="EMBL" id="BLXT01005762">
    <property type="protein sequence ID" value="GFO25537.1"/>
    <property type="molecule type" value="Genomic_DNA"/>
</dbReference>
<evidence type="ECO:0000256" key="5">
    <source>
        <dbReference type="ARBA" id="ARBA00022723"/>
    </source>
</evidence>
<proteinExistence type="inferred from homology"/>